<evidence type="ECO:0000256" key="2">
    <source>
        <dbReference type="RuleBase" id="RU003616"/>
    </source>
</evidence>
<dbReference type="PANTHER" id="PTHR45640">
    <property type="entry name" value="HEAT SHOCK PROTEIN HSP-12.2-RELATED"/>
    <property type="match status" value="1"/>
</dbReference>
<dbReference type="Gene3D" id="2.60.40.790">
    <property type="match status" value="1"/>
</dbReference>
<feature type="domain" description="SHSP" evidence="3">
    <location>
        <begin position="16"/>
        <end position="113"/>
    </location>
</feature>
<protein>
    <recommendedName>
        <fullName evidence="3">SHSP domain-containing protein</fullName>
    </recommendedName>
</protein>
<evidence type="ECO:0000259" key="3">
    <source>
        <dbReference type="PROSITE" id="PS01031"/>
    </source>
</evidence>
<sequence length="113" mass="13268">MNQIKVDREESTKLWDWPLQSHDELVSIYDGRDRWEVGLDTGFFTPNEIEVNRMGQNLFIHCKHDEREGELLGGKTTREVKRSYKLPEDVDPKSIRSNITRAGILRITAQKKR</sequence>
<gene>
    <name evidence="4" type="ORF">niasHS_015808</name>
</gene>
<keyword evidence="5" id="KW-1185">Reference proteome</keyword>
<dbReference type="CDD" id="cd06526">
    <property type="entry name" value="metazoan_ACD"/>
    <property type="match status" value="1"/>
</dbReference>
<accession>A0ABD2I354</accession>
<dbReference type="EMBL" id="JBICCN010000382">
    <property type="protein sequence ID" value="KAL3071831.1"/>
    <property type="molecule type" value="Genomic_DNA"/>
</dbReference>
<reference evidence="4 5" key="1">
    <citation type="submission" date="2024-10" db="EMBL/GenBank/DDBJ databases">
        <authorList>
            <person name="Kim D."/>
        </authorList>
    </citation>
    <scope>NUCLEOTIDE SEQUENCE [LARGE SCALE GENOMIC DNA]</scope>
    <source>
        <strain evidence="4">Taebaek</strain>
    </source>
</reference>
<dbReference type="InterPro" id="IPR001436">
    <property type="entry name" value="Alpha-crystallin/sHSP_animal"/>
</dbReference>
<dbReference type="SUPFAM" id="SSF49764">
    <property type="entry name" value="HSP20-like chaperones"/>
    <property type="match status" value="1"/>
</dbReference>
<dbReference type="InterPro" id="IPR002068">
    <property type="entry name" value="A-crystallin/Hsp20_dom"/>
</dbReference>
<organism evidence="4 5">
    <name type="scientific">Heterodera schachtii</name>
    <name type="common">Sugarbeet cyst nematode worm</name>
    <name type="synonym">Tylenchus schachtii</name>
    <dbReference type="NCBI Taxonomy" id="97005"/>
    <lineage>
        <taxon>Eukaryota</taxon>
        <taxon>Metazoa</taxon>
        <taxon>Ecdysozoa</taxon>
        <taxon>Nematoda</taxon>
        <taxon>Chromadorea</taxon>
        <taxon>Rhabditida</taxon>
        <taxon>Tylenchina</taxon>
        <taxon>Tylenchomorpha</taxon>
        <taxon>Tylenchoidea</taxon>
        <taxon>Heteroderidae</taxon>
        <taxon>Heteroderinae</taxon>
        <taxon>Heterodera</taxon>
    </lineage>
</organism>
<dbReference type="InterPro" id="IPR008978">
    <property type="entry name" value="HSP20-like_chaperone"/>
</dbReference>
<dbReference type="PANTHER" id="PTHR45640:SF35">
    <property type="entry name" value="HEAT SHOCK PROTEIN HSP-12.2"/>
    <property type="match status" value="1"/>
</dbReference>
<dbReference type="AlphaFoldDB" id="A0ABD2I354"/>
<dbReference type="PROSITE" id="PS01031">
    <property type="entry name" value="SHSP"/>
    <property type="match status" value="1"/>
</dbReference>
<evidence type="ECO:0000256" key="1">
    <source>
        <dbReference type="PROSITE-ProRule" id="PRU00285"/>
    </source>
</evidence>
<dbReference type="Proteomes" id="UP001620645">
    <property type="component" value="Unassembled WGS sequence"/>
</dbReference>
<evidence type="ECO:0000313" key="4">
    <source>
        <dbReference type="EMBL" id="KAL3071831.1"/>
    </source>
</evidence>
<comment type="caution">
    <text evidence="4">The sequence shown here is derived from an EMBL/GenBank/DDBJ whole genome shotgun (WGS) entry which is preliminary data.</text>
</comment>
<dbReference type="Pfam" id="PF00011">
    <property type="entry name" value="HSP20"/>
    <property type="match status" value="1"/>
</dbReference>
<name>A0ABD2I354_HETSC</name>
<comment type="similarity">
    <text evidence="1 2">Belongs to the small heat shock protein (HSP20) family.</text>
</comment>
<evidence type="ECO:0000313" key="5">
    <source>
        <dbReference type="Proteomes" id="UP001620645"/>
    </source>
</evidence>
<proteinExistence type="inferred from homology"/>